<dbReference type="SUPFAM" id="SSF50129">
    <property type="entry name" value="GroES-like"/>
    <property type="match status" value="1"/>
</dbReference>
<protein>
    <recommendedName>
        <fullName evidence="1">Enoyl reductase (ER) domain-containing protein</fullName>
    </recommendedName>
</protein>
<evidence type="ECO:0000259" key="1">
    <source>
        <dbReference type="SMART" id="SM00829"/>
    </source>
</evidence>
<sequence>MKAMTYHRYGGAEQLRLADLPVPEPGKGQLRLRVSACAVNLSDWEYLTGAPFYARMVGGYWRPKQPVLGSDVVGIVDKLGPDTPGFAIGDRVMGDVVMTRGGFAEYVCVPSELMVKVPEGLSDAVAACLPQAGGIAVAGTENVTAGDRLLINGAGGGSGTMALQLAKQAGAFVCAVDNGGKVDWLRALGADEVIDYRAQDFAETGATWDRILDMVATRGPRRIAKALAPGGIYRAVGGEVRVLLSLLLGGAIYRGRHKSIGMLMVPSGRELTARVAALAQAGRIAPHLEAELPLAELPEALARTGHGEVRGKIVIRPS</sequence>
<dbReference type="InterPro" id="IPR052733">
    <property type="entry name" value="Chloroplast_QOR"/>
</dbReference>
<dbReference type="Gene3D" id="3.40.50.720">
    <property type="entry name" value="NAD(P)-binding Rossmann-like Domain"/>
    <property type="match status" value="1"/>
</dbReference>
<keyword evidence="3" id="KW-1185">Reference proteome</keyword>
<comment type="caution">
    <text evidence="2">The sequence shown here is derived from an EMBL/GenBank/DDBJ whole genome shotgun (WGS) entry which is preliminary data.</text>
</comment>
<dbReference type="PROSITE" id="PS01162">
    <property type="entry name" value="QOR_ZETA_CRYSTAL"/>
    <property type="match status" value="1"/>
</dbReference>
<dbReference type="InterPro" id="IPR013154">
    <property type="entry name" value="ADH-like_N"/>
</dbReference>
<dbReference type="SUPFAM" id="SSF51735">
    <property type="entry name" value="NAD(P)-binding Rossmann-fold domains"/>
    <property type="match status" value="1"/>
</dbReference>
<dbReference type="InterPro" id="IPR011032">
    <property type="entry name" value="GroES-like_sf"/>
</dbReference>
<proteinExistence type="predicted"/>
<dbReference type="RefSeq" id="WP_078604149.1">
    <property type="nucleotide sequence ID" value="NZ_MPZV01000001.1"/>
</dbReference>
<dbReference type="Proteomes" id="UP000190787">
    <property type="component" value="Unassembled WGS sequence"/>
</dbReference>
<gene>
    <name evidence="2" type="ORF">BMI91_05000</name>
</gene>
<dbReference type="Pfam" id="PF08240">
    <property type="entry name" value="ADH_N"/>
    <property type="match status" value="1"/>
</dbReference>
<dbReference type="Gene3D" id="3.90.180.10">
    <property type="entry name" value="Medium-chain alcohol dehydrogenases, catalytic domain"/>
    <property type="match status" value="1"/>
</dbReference>
<dbReference type="CDD" id="cd08267">
    <property type="entry name" value="MDR1"/>
    <property type="match status" value="1"/>
</dbReference>
<dbReference type="PANTHER" id="PTHR44013:SF1">
    <property type="entry name" value="ZINC-TYPE ALCOHOL DEHYDROGENASE-LIKE PROTEIN C16A3.02C"/>
    <property type="match status" value="1"/>
</dbReference>
<feature type="domain" description="Enoyl reductase (ER)" evidence="1">
    <location>
        <begin position="10"/>
        <end position="315"/>
    </location>
</feature>
<reference evidence="2 3" key="1">
    <citation type="submission" date="2016-11" db="EMBL/GenBank/DDBJ databases">
        <title>A multilocus sequence analysis scheme for characterization of bacteria in the genus Thioclava.</title>
        <authorList>
            <person name="Liu Y."/>
            <person name="Shao Z."/>
        </authorList>
    </citation>
    <scope>NUCLEOTIDE SEQUENCE [LARGE SCALE GENOMIC DNA]</scope>
    <source>
        <strain evidence="2 3">TAW-CT134</strain>
    </source>
</reference>
<organism evidence="2 3">
    <name type="scientific">Thioclava sediminum</name>
    <dbReference type="NCBI Taxonomy" id="1915319"/>
    <lineage>
        <taxon>Bacteria</taxon>
        <taxon>Pseudomonadati</taxon>
        <taxon>Pseudomonadota</taxon>
        <taxon>Alphaproteobacteria</taxon>
        <taxon>Rhodobacterales</taxon>
        <taxon>Paracoccaceae</taxon>
        <taxon>Thioclava</taxon>
    </lineage>
</organism>
<dbReference type="InterPro" id="IPR020843">
    <property type="entry name" value="ER"/>
</dbReference>
<evidence type="ECO:0000313" key="2">
    <source>
        <dbReference type="EMBL" id="OOY25756.1"/>
    </source>
</evidence>
<name>A0ABX3N2C4_9RHOB</name>
<dbReference type="SMART" id="SM00829">
    <property type="entry name" value="PKS_ER"/>
    <property type="match status" value="1"/>
</dbReference>
<dbReference type="Pfam" id="PF13602">
    <property type="entry name" value="ADH_zinc_N_2"/>
    <property type="match status" value="1"/>
</dbReference>
<evidence type="ECO:0000313" key="3">
    <source>
        <dbReference type="Proteomes" id="UP000190787"/>
    </source>
</evidence>
<dbReference type="InterPro" id="IPR002364">
    <property type="entry name" value="Quin_OxRdtase/zeta-crystal_CS"/>
</dbReference>
<dbReference type="InterPro" id="IPR036291">
    <property type="entry name" value="NAD(P)-bd_dom_sf"/>
</dbReference>
<dbReference type="PANTHER" id="PTHR44013">
    <property type="entry name" value="ZINC-TYPE ALCOHOL DEHYDROGENASE-LIKE PROTEIN C16A3.02C"/>
    <property type="match status" value="1"/>
</dbReference>
<dbReference type="EMBL" id="MPZV01000001">
    <property type="protein sequence ID" value="OOY25756.1"/>
    <property type="molecule type" value="Genomic_DNA"/>
</dbReference>
<accession>A0ABX3N2C4</accession>